<reference evidence="12 13" key="1">
    <citation type="journal article" date="2018" name="Science">
        <title>The opium poppy genome and morphinan production.</title>
        <authorList>
            <person name="Guo L."/>
            <person name="Winzer T."/>
            <person name="Yang X."/>
            <person name="Li Y."/>
            <person name="Ning Z."/>
            <person name="He Z."/>
            <person name="Teodor R."/>
            <person name="Lu Y."/>
            <person name="Bowser T.A."/>
            <person name="Graham I.A."/>
            <person name="Ye K."/>
        </authorList>
    </citation>
    <scope>NUCLEOTIDE SEQUENCE [LARGE SCALE GENOMIC DNA]</scope>
    <source>
        <strain evidence="13">cv. HN1</strain>
        <tissue evidence="12">Leaves</tissue>
    </source>
</reference>
<dbReference type="InterPro" id="IPR008806">
    <property type="entry name" value="RNA_pol_III_Rpc82_C"/>
</dbReference>
<dbReference type="OMA" id="GQYVVHM"/>
<keyword evidence="5 7" id="KW-0804">Transcription</keyword>
<dbReference type="InterPro" id="IPR039748">
    <property type="entry name" value="RPC3"/>
</dbReference>
<keyword evidence="4 7" id="KW-0240">DNA-directed RNA polymerase</keyword>
<protein>
    <recommendedName>
        <fullName evidence="3 7">DNA-directed RNA polymerase III subunit RPC3</fullName>
        <shortName evidence="7">RNA polymerase III subunit C3</shortName>
    </recommendedName>
</protein>
<dbReference type="PANTHER" id="PTHR12949">
    <property type="entry name" value="RNA POLYMERASE III DNA DIRECTED -RELATED"/>
    <property type="match status" value="1"/>
</dbReference>
<evidence type="ECO:0000313" key="13">
    <source>
        <dbReference type="Proteomes" id="UP000316621"/>
    </source>
</evidence>
<evidence type="ECO:0000313" key="12">
    <source>
        <dbReference type="EMBL" id="RZC68668.1"/>
    </source>
</evidence>
<evidence type="ECO:0000259" key="9">
    <source>
        <dbReference type="Pfam" id="PF05645"/>
    </source>
</evidence>
<evidence type="ECO:0000256" key="2">
    <source>
        <dbReference type="ARBA" id="ARBA00007206"/>
    </source>
</evidence>
<sequence>MVLQNGIKLASSLIYANFADLVGKVCDCLLRKGALTLPELTRFIELPTQQVKNCLLVLIQHNCVLDYSVQKEGGIGEQDKWVVHYAALFDNILHRMRFTKFLAMVAEELDKECKELFEGLVQHGRLSLEQLILRAIPEPDQGNIALQDGIRASFVKLVDAHYVERCPDFKPSIPIPPQDGTTSTARRGAKSSKIADQREKTQEQQAIAMATCSEGRRFDITMNYGTDVKSGARIEGNAPIRIGEKRKHEEIESEHDWEKKDLWRVNFDEFVRRLRHKACVTSVRSQLDEGAGTVLNAILETTRRAEKKVKTEITDPLSINTIYQEVINREEGRTMDLEHVRTALVQLECRVEKEAYRVDLKSIIETAQNMEVESIVEKRYGEYACRIYRYLSRTGHLAETDKIADTTFLEKQDALKLLYTLWENRYLEKEKIILSGPTQAQKMLWKVIKCPLWEIVLDEMHHAALNLNQRMAYELEQENEIRQLPKEKRVGELGKRFERIRRVKILMESSLMKLDDAIMLFHDF</sequence>
<evidence type="ECO:0000259" key="11">
    <source>
        <dbReference type="Pfam" id="PF22536"/>
    </source>
</evidence>
<dbReference type="PANTHER" id="PTHR12949:SF0">
    <property type="entry name" value="DNA-DIRECTED RNA POLYMERASE III SUBUNIT RPC3"/>
    <property type="match status" value="1"/>
</dbReference>
<dbReference type="AlphaFoldDB" id="A0A4Y7K9I6"/>
<keyword evidence="6 7" id="KW-0539">Nucleus</keyword>
<dbReference type="GO" id="GO:0005666">
    <property type="term" value="C:RNA polymerase III complex"/>
    <property type="evidence" value="ECO:0007669"/>
    <property type="project" value="UniProtKB-UniRule"/>
</dbReference>
<comment type="function">
    <text evidence="7">DNA-dependent RNA polymerase catalyzes the transcription of DNA into RNA using the four ribonucleoside triphosphates as substrates. Specific core component of RNA polymerase III which synthesizes small RNAs, such as 5S rRNA and tRNAs.</text>
</comment>
<dbReference type="Pfam" id="PF22536">
    <property type="entry name" value="WHD_POLR3C"/>
    <property type="match status" value="1"/>
</dbReference>
<dbReference type="GO" id="GO:0006351">
    <property type="term" value="P:DNA-templated transcription"/>
    <property type="evidence" value="ECO:0007669"/>
    <property type="project" value="InterPro"/>
</dbReference>
<dbReference type="Proteomes" id="UP000316621">
    <property type="component" value="Chromosome 7"/>
</dbReference>
<comment type="subunit">
    <text evidence="7">Component of the RNA polymerase III (Pol III) complex consisting of 17 subunits.</text>
</comment>
<gene>
    <name evidence="12" type="ORF">C5167_032570</name>
</gene>
<feature type="domain" description="RNA polymerase III subunit RPC82-related helix-turn-helix" evidence="10">
    <location>
        <begin position="8"/>
        <end position="64"/>
    </location>
</feature>
<evidence type="ECO:0000256" key="7">
    <source>
        <dbReference type="RuleBase" id="RU367076"/>
    </source>
</evidence>
<dbReference type="Pfam" id="PF08221">
    <property type="entry name" value="HTH_9"/>
    <property type="match status" value="1"/>
</dbReference>
<evidence type="ECO:0000256" key="8">
    <source>
        <dbReference type="SAM" id="MobiDB-lite"/>
    </source>
</evidence>
<comment type="similarity">
    <text evidence="2 7">Belongs to the eukaryotic RPC3/POLR3C RNA polymerase subunit family.</text>
</comment>
<dbReference type="GO" id="GO:0003697">
    <property type="term" value="F:single-stranded DNA binding"/>
    <property type="evidence" value="ECO:0007669"/>
    <property type="project" value="UniProtKB-UniRule"/>
</dbReference>
<dbReference type="Gene3D" id="1.10.10.10">
    <property type="entry name" value="Winged helix-like DNA-binding domain superfamily/Winged helix DNA-binding domain"/>
    <property type="match status" value="4"/>
</dbReference>
<organism evidence="12 13">
    <name type="scientific">Papaver somniferum</name>
    <name type="common">Opium poppy</name>
    <dbReference type="NCBI Taxonomy" id="3469"/>
    <lineage>
        <taxon>Eukaryota</taxon>
        <taxon>Viridiplantae</taxon>
        <taxon>Streptophyta</taxon>
        <taxon>Embryophyta</taxon>
        <taxon>Tracheophyta</taxon>
        <taxon>Spermatophyta</taxon>
        <taxon>Magnoliopsida</taxon>
        <taxon>Ranunculales</taxon>
        <taxon>Papaveraceae</taxon>
        <taxon>Papaveroideae</taxon>
        <taxon>Papaver</taxon>
    </lineage>
</organism>
<comment type="subcellular location">
    <subcellularLocation>
        <location evidence="1 7">Nucleus</location>
    </subcellularLocation>
</comment>
<dbReference type="Pfam" id="PF05645">
    <property type="entry name" value="RNA_pol_Rpc82"/>
    <property type="match status" value="1"/>
</dbReference>
<dbReference type="InterPro" id="IPR036388">
    <property type="entry name" value="WH-like_DNA-bd_sf"/>
</dbReference>
<dbReference type="STRING" id="3469.A0A4Y7K9I6"/>
<dbReference type="OrthoDB" id="272392at2759"/>
<feature type="domain" description="RNA polymerase III Rpc82 C -terminal" evidence="9">
    <location>
        <begin position="153"/>
        <end position="335"/>
    </location>
</feature>
<evidence type="ECO:0000256" key="1">
    <source>
        <dbReference type="ARBA" id="ARBA00004123"/>
    </source>
</evidence>
<dbReference type="FunFam" id="1.10.10.10:FF:000515">
    <property type="entry name" value="DNA-directed RNA polymerase III subunit rpc3"/>
    <property type="match status" value="1"/>
</dbReference>
<dbReference type="FunFam" id="1.10.10.10:FF:000218">
    <property type="entry name" value="DNA-directed RNA polymerase III subunit RPC3"/>
    <property type="match status" value="1"/>
</dbReference>
<accession>A0A4Y7K9I6</accession>
<feature type="region of interest" description="Disordered" evidence="8">
    <location>
        <begin position="169"/>
        <end position="200"/>
    </location>
</feature>
<dbReference type="InterPro" id="IPR055207">
    <property type="entry name" value="POLR3C_WHD"/>
</dbReference>
<evidence type="ECO:0000256" key="4">
    <source>
        <dbReference type="ARBA" id="ARBA00022478"/>
    </source>
</evidence>
<evidence type="ECO:0000256" key="6">
    <source>
        <dbReference type="ARBA" id="ARBA00023242"/>
    </source>
</evidence>
<evidence type="ECO:0000259" key="10">
    <source>
        <dbReference type="Pfam" id="PF08221"/>
    </source>
</evidence>
<keyword evidence="13" id="KW-1185">Reference proteome</keyword>
<dbReference type="Gramene" id="RZC68668">
    <property type="protein sequence ID" value="RZC68668"/>
    <property type="gene ID" value="C5167_032570"/>
</dbReference>
<name>A0A4Y7K9I6_PAPSO</name>
<dbReference type="EMBL" id="CM010721">
    <property type="protein sequence ID" value="RZC68668.1"/>
    <property type="molecule type" value="Genomic_DNA"/>
</dbReference>
<feature type="domain" description="DNA-directed RNA polymerase III subunit RPC3 winged-helix" evidence="11">
    <location>
        <begin position="372"/>
        <end position="430"/>
    </location>
</feature>
<dbReference type="InterPro" id="IPR013197">
    <property type="entry name" value="RNA_pol_III_RPC82-rel_HTH"/>
</dbReference>
<evidence type="ECO:0000256" key="5">
    <source>
        <dbReference type="ARBA" id="ARBA00023163"/>
    </source>
</evidence>
<evidence type="ECO:0000256" key="3">
    <source>
        <dbReference type="ARBA" id="ARBA00016689"/>
    </source>
</evidence>
<proteinExistence type="inferred from homology"/>